<evidence type="ECO:0000259" key="2">
    <source>
        <dbReference type="Pfam" id="PF07786"/>
    </source>
</evidence>
<dbReference type="InterPro" id="IPR012429">
    <property type="entry name" value="HGSNAT_cat"/>
</dbReference>
<evidence type="ECO:0000313" key="3">
    <source>
        <dbReference type="EMBL" id="MBC3882999.1"/>
    </source>
</evidence>
<keyword evidence="4" id="KW-1185">Reference proteome</keyword>
<evidence type="ECO:0000256" key="1">
    <source>
        <dbReference type="SAM" id="Phobius"/>
    </source>
</evidence>
<feature type="transmembrane region" description="Helical" evidence="1">
    <location>
        <begin position="331"/>
        <end position="351"/>
    </location>
</feature>
<sequence>MSEIQATSTRLNSIDVFRGLTVAAMLLVNNAGDWAHVYPWLEHAEWNGCTPADFIFPFFLFIVGVSLEFAIGSKLSTVASGDLWRSACWRAAKIFALGLALHVIAMILIPDRSFRLLGVLQRIGICFFLAATVLIYLRSTIVLWVFSAFTLIAYWFLLNSTGGYQPGINIVDQIDTMLLGSLAYQFDPVTFRAQEPEGVLSSLPAMVNVLLGVIAARLLRNKSKKTLTLVGVSLIGLAYLWSFSMPLNKQLWTSSFVCWTCGWGVLLLVCFHYLIDQKQLPSLGLSFGVNAITAYAAAWVVTCIIAATHAMPYIYPQWFVLALAKATSETFASFFFALLFTLSFGAWMYLLRRRGWRFSI</sequence>
<dbReference type="PANTHER" id="PTHR31061">
    <property type="entry name" value="LD22376P"/>
    <property type="match status" value="1"/>
</dbReference>
<evidence type="ECO:0000313" key="4">
    <source>
        <dbReference type="Proteomes" id="UP000627446"/>
    </source>
</evidence>
<keyword evidence="1" id="KW-1133">Transmembrane helix</keyword>
<dbReference type="AlphaFoldDB" id="A0A923HX34"/>
<dbReference type="Proteomes" id="UP000627446">
    <property type="component" value="Unassembled WGS sequence"/>
</dbReference>
<feature type="transmembrane region" description="Helical" evidence="1">
    <location>
        <begin position="287"/>
        <end position="311"/>
    </location>
</feature>
<gene>
    <name evidence="3" type="ORF">H8K36_16520</name>
</gene>
<dbReference type="EMBL" id="JACOFZ010000009">
    <property type="protein sequence ID" value="MBC3882999.1"/>
    <property type="molecule type" value="Genomic_DNA"/>
</dbReference>
<feature type="transmembrane region" description="Helical" evidence="1">
    <location>
        <begin position="226"/>
        <end position="245"/>
    </location>
</feature>
<feature type="transmembrane region" description="Helical" evidence="1">
    <location>
        <begin position="141"/>
        <end position="158"/>
    </location>
</feature>
<name>A0A923HX34_9BURK</name>
<feature type="transmembrane region" description="Helical" evidence="1">
    <location>
        <begin position="91"/>
        <end position="110"/>
    </location>
</feature>
<proteinExistence type="predicted"/>
<keyword evidence="1" id="KW-0812">Transmembrane</keyword>
<dbReference type="RefSeq" id="WP_186917623.1">
    <property type="nucleotide sequence ID" value="NZ_JACOFZ010000009.1"/>
</dbReference>
<comment type="caution">
    <text evidence="3">The sequence shown here is derived from an EMBL/GenBank/DDBJ whole genome shotgun (WGS) entry which is preliminary data.</text>
</comment>
<accession>A0A923HX34</accession>
<feature type="transmembrane region" description="Helical" evidence="1">
    <location>
        <begin position="251"/>
        <end position="275"/>
    </location>
</feature>
<reference evidence="3" key="1">
    <citation type="submission" date="2020-08" db="EMBL/GenBank/DDBJ databases">
        <title>Novel species isolated from subtropical streams in China.</title>
        <authorList>
            <person name="Lu H."/>
        </authorList>
    </citation>
    <scope>NUCLEOTIDE SEQUENCE</scope>
    <source>
        <strain evidence="3">LX22W</strain>
    </source>
</reference>
<organism evidence="3 4">
    <name type="scientific">Undibacterium nitidum</name>
    <dbReference type="NCBI Taxonomy" id="2762298"/>
    <lineage>
        <taxon>Bacteria</taxon>
        <taxon>Pseudomonadati</taxon>
        <taxon>Pseudomonadota</taxon>
        <taxon>Betaproteobacteria</taxon>
        <taxon>Burkholderiales</taxon>
        <taxon>Oxalobacteraceae</taxon>
        <taxon>Undibacterium</taxon>
    </lineage>
</organism>
<feature type="transmembrane region" description="Helical" evidence="1">
    <location>
        <begin position="199"/>
        <end position="219"/>
    </location>
</feature>
<dbReference type="PANTHER" id="PTHR31061:SF24">
    <property type="entry name" value="LD22376P"/>
    <property type="match status" value="1"/>
</dbReference>
<dbReference type="Pfam" id="PF07786">
    <property type="entry name" value="HGSNAT_cat"/>
    <property type="match status" value="1"/>
</dbReference>
<protein>
    <submittedName>
        <fullName evidence="3">DUF1624 domain-containing protein</fullName>
    </submittedName>
</protein>
<feature type="domain" description="Heparan-alpha-glucosaminide N-acetyltransferase catalytic" evidence="2">
    <location>
        <begin position="10"/>
        <end position="228"/>
    </location>
</feature>
<feature type="transmembrane region" description="Helical" evidence="1">
    <location>
        <begin position="54"/>
        <end position="71"/>
    </location>
</feature>
<keyword evidence="1" id="KW-0472">Membrane</keyword>
<feature type="transmembrane region" description="Helical" evidence="1">
    <location>
        <begin position="116"/>
        <end position="136"/>
    </location>
</feature>